<dbReference type="Proteomes" id="UP000032232">
    <property type="component" value="Unassembled WGS sequence"/>
</dbReference>
<gene>
    <name evidence="1" type="ORF">jaqu_36580</name>
</gene>
<dbReference type="PATRIC" id="fig|935700.4.peg.3770"/>
<dbReference type="Pfam" id="PF20112">
    <property type="entry name" value="DUF6502"/>
    <property type="match status" value="1"/>
</dbReference>
<evidence type="ECO:0000313" key="2">
    <source>
        <dbReference type="Proteomes" id="UP000032232"/>
    </source>
</evidence>
<dbReference type="STRING" id="935700.jaqu_36580"/>
<sequence length="248" mass="27206">MQIAHVAEFDDLLTRLFVPLARLAMGRGFGFRDVVDPLKRAFLIVAQEREGKQTDSRLSLATGLQRRDVVRLRADGLAPREPSSPARIVSDWLRQHSVDGRPTPLPRLGPAPSFEALARAVRQDVHPRTLLDLLVEAGTVRVADDTVELLSRAYAPGRGSSEQLAYLADNLHDHGAAAVANVLDGPRFFDRAAHYSGLTFAQAEALGRIYEAKQMNVLQVVGERAAGMQGDGPVRVRFGGYGYWEEGE</sequence>
<dbReference type="InterPro" id="IPR045445">
    <property type="entry name" value="DUF6502"/>
</dbReference>
<dbReference type="EMBL" id="JYFE01000070">
    <property type="protein sequence ID" value="KIT14626.1"/>
    <property type="molecule type" value="Genomic_DNA"/>
</dbReference>
<keyword evidence="2" id="KW-1185">Reference proteome</keyword>
<evidence type="ECO:0000313" key="1">
    <source>
        <dbReference type="EMBL" id="KIT14626.1"/>
    </source>
</evidence>
<name>A0A0D1ECH1_9RHOB</name>
<dbReference type="AlphaFoldDB" id="A0A0D1ECH1"/>
<proteinExistence type="predicted"/>
<reference evidence="1 2" key="1">
    <citation type="submission" date="2015-02" db="EMBL/GenBank/DDBJ databases">
        <title>Genome Sequence of Jannaschia aquimarina DSM28248, a member of the Roseobacter clade.</title>
        <authorList>
            <person name="Voget S."/>
            <person name="Daniel R."/>
        </authorList>
    </citation>
    <scope>NUCLEOTIDE SEQUENCE [LARGE SCALE GENOMIC DNA]</scope>
    <source>
        <strain evidence="1 2">GSW-M26</strain>
    </source>
</reference>
<organism evidence="1 2">
    <name type="scientific">Jannaschia aquimarina</name>
    <dbReference type="NCBI Taxonomy" id="935700"/>
    <lineage>
        <taxon>Bacteria</taxon>
        <taxon>Pseudomonadati</taxon>
        <taxon>Pseudomonadota</taxon>
        <taxon>Alphaproteobacteria</taxon>
        <taxon>Rhodobacterales</taxon>
        <taxon>Roseobacteraceae</taxon>
        <taxon>Jannaschia</taxon>
    </lineage>
</organism>
<comment type="caution">
    <text evidence="1">The sequence shown here is derived from an EMBL/GenBank/DDBJ whole genome shotgun (WGS) entry which is preliminary data.</text>
</comment>
<accession>A0A0D1ECH1</accession>
<protein>
    <submittedName>
        <fullName evidence="1">Uncharacterized protein</fullName>
    </submittedName>
</protein>